<comment type="subcellular location">
    <subcellularLocation>
        <location evidence="1">Nucleus</location>
    </subcellularLocation>
</comment>
<dbReference type="Proteomes" id="UP001159363">
    <property type="component" value="Chromosome 14"/>
</dbReference>
<evidence type="ECO:0000313" key="7">
    <source>
        <dbReference type="Proteomes" id="UP001159363"/>
    </source>
</evidence>
<evidence type="ECO:0000256" key="5">
    <source>
        <dbReference type="ARBA" id="ARBA00023242"/>
    </source>
</evidence>
<keyword evidence="7" id="KW-1185">Reference proteome</keyword>
<proteinExistence type="predicted"/>
<dbReference type="PANTHER" id="PTHR46481">
    <property type="entry name" value="ZINC FINGER BED DOMAIN-CONTAINING PROTEIN 4"/>
    <property type="match status" value="1"/>
</dbReference>
<evidence type="ECO:0000256" key="1">
    <source>
        <dbReference type="ARBA" id="ARBA00004123"/>
    </source>
</evidence>
<evidence type="ECO:0008006" key="8">
    <source>
        <dbReference type="Google" id="ProtNLM"/>
    </source>
</evidence>
<dbReference type="InterPro" id="IPR052035">
    <property type="entry name" value="ZnF_BED_domain_contain"/>
</dbReference>
<evidence type="ECO:0000256" key="3">
    <source>
        <dbReference type="ARBA" id="ARBA00022771"/>
    </source>
</evidence>
<keyword evidence="5" id="KW-0539">Nucleus</keyword>
<reference evidence="6 7" key="1">
    <citation type="submission" date="2023-02" db="EMBL/GenBank/DDBJ databases">
        <title>LHISI_Scaffold_Assembly.</title>
        <authorList>
            <person name="Stuart O.P."/>
            <person name="Cleave R."/>
            <person name="Magrath M.J.L."/>
            <person name="Mikheyev A.S."/>
        </authorList>
    </citation>
    <scope>NUCLEOTIDE SEQUENCE [LARGE SCALE GENOMIC DNA]</scope>
    <source>
        <strain evidence="6">Daus_M_001</strain>
        <tissue evidence="6">Leg muscle</tissue>
    </source>
</reference>
<name>A0ABQ9G5W8_9NEOP</name>
<keyword evidence="4" id="KW-0862">Zinc</keyword>
<dbReference type="SUPFAM" id="SSF53098">
    <property type="entry name" value="Ribonuclease H-like"/>
    <property type="match status" value="1"/>
</dbReference>
<organism evidence="6 7">
    <name type="scientific">Dryococelus australis</name>
    <dbReference type="NCBI Taxonomy" id="614101"/>
    <lineage>
        <taxon>Eukaryota</taxon>
        <taxon>Metazoa</taxon>
        <taxon>Ecdysozoa</taxon>
        <taxon>Arthropoda</taxon>
        <taxon>Hexapoda</taxon>
        <taxon>Insecta</taxon>
        <taxon>Pterygota</taxon>
        <taxon>Neoptera</taxon>
        <taxon>Polyneoptera</taxon>
        <taxon>Phasmatodea</taxon>
        <taxon>Verophasmatodea</taxon>
        <taxon>Anareolatae</taxon>
        <taxon>Phasmatidae</taxon>
        <taxon>Eurycanthinae</taxon>
        <taxon>Dryococelus</taxon>
    </lineage>
</organism>
<dbReference type="EMBL" id="JARBHB010000015">
    <property type="protein sequence ID" value="KAJ8867850.1"/>
    <property type="molecule type" value="Genomic_DNA"/>
</dbReference>
<evidence type="ECO:0000256" key="4">
    <source>
        <dbReference type="ARBA" id="ARBA00022833"/>
    </source>
</evidence>
<keyword evidence="2" id="KW-0479">Metal-binding</keyword>
<evidence type="ECO:0000313" key="6">
    <source>
        <dbReference type="EMBL" id="KAJ8867850.1"/>
    </source>
</evidence>
<dbReference type="PANTHER" id="PTHR46481:SF10">
    <property type="entry name" value="ZINC FINGER BED DOMAIN-CONTAINING PROTEIN 39"/>
    <property type="match status" value="1"/>
</dbReference>
<evidence type="ECO:0000256" key="2">
    <source>
        <dbReference type="ARBA" id="ARBA00022723"/>
    </source>
</evidence>
<keyword evidence="3" id="KW-0863">Zinc-finger</keyword>
<comment type="caution">
    <text evidence="6">The sequence shown here is derived from an EMBL/GenBank/DDBJ whole genome shotgun (WGS) entry which is preliminary data.</text>
</comment>
<protein>
    <recommendedName>
        <fullName evidence="8">Transposase</fullName>
    </recommendedName>
</protein>
<gene>
    <name evidence="6" type="ORF">PR048_031655</name>
</gene>
<sequence>MVENVATKICGILTSANSLSVTSDIWTFKSGNDFISVTVHFIDNDWQYKHLVLEVCSFSGESHTATFSKWDISMYKIVGIVTDNAANMKCAVSQLGISFVSCLVHSLQLAVNSGCLKQKSVTNVTSTWRRIVGHFHHSVLAKKCLTKARQDLQIPEHCLIQDELTIWDSTYSLTLVFQSLQLPSGVELTNQDRELAEVLVKPLNGKQYSLFRLPWKVCVGGKRVKMLAKKLLAETTHWFSYLESSTLHAVATLLDPSYKDKFIFYFNVFLNKIHAAEAVQALTNEIGTKTKLGENLSTTAISKNISSSSTSELFGYMSEIIKKNSDNTVGASQS</sequence>
<dbReference type="InterPro" id="IPR012337">
    <property type="entry name" value="RNaseH-like_sf"/>
</dbReference>
<accession>A0ABQ9G5W8</accession>